<feature type="transmembrane region" description="Helical" evidence="4">
    <location>
        <begin position="276"/>
        <end position="295"/>
    </location>
</feature>
<feature type="domain" description="Major facilitator superfamily (MFS) profile" evidence="5">
    <location>
        <begin position="1"/>
        <end position="384"/>
    </location>
</feature>
<dbReference type="STRING" id="1123062.SAMN02745775_1011042"/>
<dbReference type="InterPro" id="IPR011701">
    <property type="entry name" value="MFS"/>
</dbReference>
<proteinExistence type="predicted"/>
<feature type="transmembrane region" description="Helical" evidence="4">
    <location>
        <begin position="130"/>
        <end position="156"/>
    </location>
</feature>
<feature type="transmembrane region" description="Helical" evidence="4">
    <location>
        <begin position="41"/>
        <end position="59"/>
    </location>
</feature>
<evidence type="ECO:0000313" key="6">
    <source>
        <dbReference type="EMBL" id="SFK27804.1"/>
    </source>
</evidence>
<feature type="transmembrane region" description="Helical" evidence="4">
    <location>
        <begin position="359"/>
        <end position="380"/>
    </location>
</feature>
<feature type="transmembrane region" description="Helical" evidence="4">
    <location>
        <begin position="95"/>
        <end position="118"/>
    </location>
</feature>
<dbReference type="RefSeq" id="WP_092956388.1">
    <property type="nucleotide sequence ID" value="NZ_FOSQ01000001.1"/>
</dbReference>
<organism evidence="6 7">
    <name type="scientific">Falsiroseomonas stagni DSM 19981</name>
    <dbReference type="NCBI Taxonomy" id="1123062"/>
    <lineage>
        <taxon>Bacteria</taxon>
        <taxon>Pseudomonadati</taxon>
        <taxon>Pseudomonadota</taxon>
        <taxon>Alphaproteobacteria</taxon>
        <taxon>Acetobacterales</taxon>
        <taxon>Roseomonadaceae</taxon>
        <taxon>Falsiroseomonas</taxon>
    </lineage>
</organism>
<dbReference type="EMBL" id="FOSQ01000001">
    <property type="protein sequence ID" value="SFK27804.1"/>
    <property type="molecule type" value="Genomic_DNA"/>
</dbReference>
<dbReference type="PROSITE" id="PS50850">
    <property type="entry name" value="MFS"/>
    <property type="match status" value="1"/>
</dbReference>
<evidence type="ECO:0000256" key="1">
    <source>
        <dbReference type="ARBA" id="ARBA00022692"/>
    </source>
</evidence>
<keyword evidence="7" id="KW-1185">Reference proteome</keyword>
<dbReference type="InterPro" id="IPR020846">
    <property type="entry name" value="MFS_dom"/>
</dbReference>
<evidence type="ECO:0000259" key="5">
    <source>
        <dbReference type="PROSITE" id="PS50850"/>
    </source>
</evidence>
<evidence type="ECO:0000256" key="4">
    <source>
        <dbReference type="SAM" id="Phobius"/>
    </source>
</evidence>
<dbReference type="Gene3D" id="1.20.1250.20">
    <property type="entry name" value="MFS general substrate transporter like domains"/>
    <property type="match status" value="1"/>
</dbReference>
<feature type="transmembrane region" description="Helical" evidence="4">
    <location>
        <begin position="71"/>
        <end position="89"/>
    </location>
</feature>
<protein>
    <submittedName>
        <fullName evidence="6">Predicted arabinose efflux permease, MFS family</fullName>
    </submittedName>
</protein>
<dbReference type="InterPro" id="IPR036259">
    <property type="entry name" value="MFS_trans_sf"/>
</dbReference>
<evidence type="ECO:0000256" key="3">
    <source>
        <dbReference type="ARBA" id="ARBA00023136"/>
    </source>
</evidence>
<sequence length="385" mass="38914">MLRVAIGLGVAQTIAWACTYYLPAVIAVAVAESHGVSRTLVVAAFSAALLVAGLCSPRVGRVIEAHGGRNLLALSALVIGLGLALLGLLPGLWGWAIGWLVLGLGMAMGLYEAAFATLGRLFGQQARRGITTITLFAGFASTIGFPVGAALLPLLGWRGLCLAYAAVHVLVVLPIYWFTVPPGVPAAATAAARPRPDAAALAWARRAFLLLAAFFILRSIISAVFGVHLIALLEALGLGIAVAVGIAAAVGAAQVGGRLLEFTLGASTHPLKVARLGALLLPAGVLALLLAGPVAALPFALAYGASNGILTISRGTVPLALFGAEGYAVLMGRMAMPVLVAQALAPTLATPLVEGLPAMAVFGMAGLMALAALGCLMLVAPRPVS</sequence>
<reference evidence="6 7" key="1">
    <citation type="submission" date="2016-10" db="EMBL/GenBank/DDBJ databases">
        <authorList>
            <person name="de Groot N.N."/>
        </authorList>
    </citation>
    <scope>NUCLEOTIDE SEQUENCE [LARGE SCALE GENOMIC DNA]</scope>
    <source>
        <strain evidence="6 7">DSM 19981</strain>
    </source>
</reference>
<feature type="transmembrane region" description="Helical" evidence="4">
    <location>
        <begin position="208"/>
        <end position="230"/>
    </location>
</feature>
<keyword evidence="3 4" id="KW-0472">Membrane</keyword>
<evidence type="ECO:0000256" key="2">
    <source>
        <dbReference type="ARBA" id="ARBA00022989"/>
    </source>
</evidence>
<accession>A0A1I3Y7F9</accession>
<dbReference type="Pfam" id="PF07690">
    <property type="entry name" value="MFS_1"/>
    <property type="match status" value="1"/>
</dbReference>
<dbReference type="AlphaFoldDB" id="A0A1I3Y7F9"/>
<dbReference type="OrthoDB" id="7200137at2"/>
<feature type="transmembrane region" description="Helical" evidence="4">
    <location>
        <begin position="236"/>
        <end position="255"/>
    </location>
</feature>
<name>A0A1I3Y7F9_9PROT</name>
<keyword evidence="1 4" id="KW-0812">Transmembrane</keyword>
<feature type="transmembrane region" description="Helical" evidence="4">
    <location>
        <begin position="162"/>
        <end position="187"/>
    </location>
</feature>
<dbReference type="SUPFAM" id="SSF103473">
    <property type="entry name" value="MFS general substrate transporter"/>
    <property type="match status" value="1"/>
</dbReference>
<keyword evidence="2 4" id="KW-1133">Transmembrane helix</keyword>
<dbReference type="Proteomes" id="UP000199473">
    <property type="component" value="Unassembled WGS sequence"/>
</dbReference>
<evidence type="ECO:0000313" key="7">
    <source>
        <dbReference type="Proteomes" id="UP000199473"/>
    </source>
</evidence>
<dbReference type="GO" id="GO:0022857">
    <property type="term" value="F:transmembrane transporter activity"/>
    <property type="evidence" value="ECO:0007669"/>
    <property type="project" value="InterPro"/>
</dbReference>
<gene>
    <name evidence="6" type="ORF">SAMN02745775_1011042</name>
</gene>